<reference evidence="2" key="1">
    <citation type="submission" date="2020-04" db="EMBL/GenBank/DDBJ databases">
        <title>Deep metagenomics examines the oral microbiome during advanced dental caries in children, revealing novel taxa and co-occurrences with host molecules.</title>
        <authorList>
            <person name="Baker J.L."/>
            <person name="Morton J.T."/>
            <person name="Dinis M."/>
            <person name="Alvarez R."/>
            <person name="Tran N.C."/>
            <person name="Knight R."/>
            <person name="Edlund A."/>
        </authorList>
    </citation>
    <scope>NUCLEOTIDE SEQUENCE</scope>
    <source>
        <strain evidence="2">JCVI_39_bin.18</strain>
    </source>
</reference>
<evidence type="ECO:0000313" key="2">
    <source>
        <dbReference type="EMBL" id="MBF1657283.1"/>
    </source>
</evidence>
<feature type="transmembrane region" description="Helical" evidence="1">
    <location>
        <begin position="77"/>
        <end position="103"/>
    </location>
</feature>
<dbReference type="EMBL" id="JABZXO010000009">
    <property type="protein sequence ID" value="MBF1657283.1"/>
    <property type="molecule type" value="Genomic_DNA"/>
</dbReference>
<dbReference type="Proteomes" id="UP000770330">
    <property type="component" value="Unassembled WGS sequence"/>
</dbReference>
<sequence length="540" mass="63058">MKIQDVIDEVNEAWGEEHEEKRKKIFWDNIYRKPKNLFVIVSLMYIFFSVIFLFMAFRAPIELKKISFSFLEFVFNIPYYLFDVRVGIIVSLASVLLSLYVSVGKFADGIEGVSGDARRAAYRQFARCVSSIIFVVFILNFWHGLLAGFLQGSSFFFGISGPDWGRNIVPEHMNLSRYGETPLWVLIFFAWFTYSSCRMLTFHEKYIFIRNALVLQRMRDLPGASTIKSCDLYQLVMRYIDGCNNIPRIGSKKVRLPENYVDRFVDSSDYQGFKFILPSGSYRDSRFSRKNLVYCISVAVTWIALPLVLKLLGLTVSENVLSLYLTCLLSIILLSFFEFFEAHLEDGYFYRIVYEVNTENIGSKNRKIWEWLSFYGVDVIVGYIVRIFSFFLVALLVVFSLVIYFNGSPQEERWLIPSLVLVLFIISLGLVYFTFWRVRLSRKIAFYEQIIIHSEKYLPKYIKYSKVMDLEDEGRSESSSEKEECGTKKSPSIQEVYKEIKGKGEFYLIVAYLYCTMIKVNNYYSEYKDEVGHANIEIAD</sequence>
<feature type="transmembrane region" description="Helical" evidence="1">
    <location>
        <begin position="321"/>
        <end position="340"/>
    </location>
</feature>
<protein>
    <submittedName>
        <fullName evidence="2">Uncharacterized protein</fullName>
    </submittedName>
</protein>
<comment type="caution">
    <text evidence="2">The sequence shown here is derived from an EMBL/GenBank/DDBJ whole genome shotgun (WGS) entry which is preliminary data.</text>
</comment>
<name>A0A930L4B5_9MICC</name>
<dbReference type="AlphaFoldDB" id="A0A930L4B5"/>
<evidence type="ECO:0000256" key="1">
    <source>
        <dbReference type="SAM" id="Phobius"/>
    </source>
</evidence>
<proteinExistence type="predicted"/>
<accession>A0A930L4B5</accession>
<feature type="transmembrane region" description="Helical" evidence="1">
    <location>
        <begin position="37"/>
        <end position="57"/>
    </location>
</feature>
<keyword evidence="1" id="KW-0812">Transmembrane</keyword>
<feature type="transmembrane region" description="Helical" evidence="1">
    <location>
        <begin position="124"/>
        <end position="145"/>
    </location>
</feature>
<organism evidence="2 3">
    <name type="scientific">Rothia mucilaginosa</name>
    <dbReference type="NCBI Taxonomy" id="43675"/>
    <lineage>
        <taxon>Bacteria</taxon>
        <taxon>Bacillati</taxon>
        <taxon>Actinomycetota</taxon>
        <taxon>Actinomycetes</taxon>
        <taxon>Micrococcales</taxon>
        <taxon>Micrococcaceae</taxon>
        <taxon>Rothia</taxon>
    </lineage>
</organism>
<feature type="transmembrane region" description="Helical" evidence="1">
    <location>
        <begin position="374"/>
        <end position="402"/>
    </location>
</feature>
<feature type="transmembrane region" description="Helical" evidence="1">
    <location>
        <begin position="414"/>
        <end position="435"/>
    </location>
</feature>
<gene>
    <name evidence="2" type="ORF">HXO61_05070</name>
</gene>
<evidence type="ECO:0000313" key="3">
    <source>
        <dbReference type="Proteomes" id="UP000770330"/>
    </source>
</evidence>
<dbReference type="RefSeq" id="WP_303944609.1">
    <property type="nucleotide sequence ID" value="NZ_JABZXO010000009.1"/>
</dbReference>
<feature type="transmembrane region" description="Helical" evidence="1">
    <location>
        <begin position="183"/>
        <end position="201"/>
    </location>
</feature>
<keyword evidence="1" id="KW-1133">Transmembrane helix</keyword>
<keyword evidence="1" id="KW-0472">Membrane</keyword>
<feature type="transmembrane region" description="Helical" evidence="1">
    <location>
        <begin position="291"/>
        <end position="309"/>
    </location>
</feature>